<keyword evidence="1" id="KW-0488">Methylation</keyword>
<dbReference type="Gene3D" id="3.30.700.10">
    <property type="entry name" value="Glycoprotein, Type 4 Pilin"/>
    <property type="match status" value="1"/>
</dbReference>
<dbReference type="Pfam" id="PF07963">
    <property type="entry name" value="N_methyl"/>
    <property type="match status" value="1"/>
</dbReference>
<dbReference type="STRING" id="265719.SAMN04488509_102480"/>
<dbReference type="InterPro" id="IPR013545">
    <property type="entry name" value="T2SS_protein-GspG_C"/>
</dbReference>
<evidence type="ECO:0000256" key="1">
    <source>
        <dbReference type="ARBA" id="ARBA00022481"/>
    </source>
</evidence>
<organism evidence="4 5">
    <name type="scientific">Aquimonas voraii</name>
    <dbReference type="NCBI Taxonomy" id="265719"/>
    <lineage>
        <taxon>Bacteria</taxon>
        <taxon>Pseudomonadati</taxon>
        <taxon>Pseudomonadota</taxon>
        <taxon>Gammaproteobacteria</taxon>
        <taxon>Lysobacterales</taxon>
        <taxon>Lysobacteraceae</taxon>
        <taxon>Aquimonas</taxon>
    </lineage>
</organism>
<evidence type="ECO:0000313" key="4">
    <source>
        <dbReference type="EMBL" id="SDD44491.1"/>
    </source>
</evidence>
<name>A0A1G6UT75_9GAMM</name>
<keyword evidence="5" id="KW-1185">Reference proteome</keyword>
<dbReference type="GO" id="GO:0015628">
    <property type="term" value="P:protein secretion by the type II secretion system"/>
    <property type="evidence" value="ECO:0007669"/>
    <property type="project" value="InterPro"/>
</dbReference>
<dbReference type="PANTHER" id="PTHR30093">
    <property type="entry name" value="GENERAL SECRETION PATHWAY PROTEIN G"/>
    <property type="match status" value="1"/>
</dbReference>
<dbReference type="NCBIfam" id="TIGR02532">
    <property type="entry name" value="IV_pilin_GFxxxE"/>
    <property type="match status" value="1"/>
</dbReference>
<dbReference type="RefSeq" id="WP_176764046.1">
    <property type="nucleotide sequence ID" value="NZ_FNAG01000002.1"/>
</dbReference>
<dbReference type="PRINTS" id="PR00813">
    <property type="entry name" value="BCTERIALGSPG"/>
</dbReference>
<evidence type="ECO:0000259" key="3">
    <source>
        <dbReference type="Pfam" id="PF08334"/>
    </source>
</evidence>
<dbReference type="Pfam" id="PF08334">
    <property type="entry name" value="T2SSG"/>
    <property type="match status" value="1"/>
</dbReference>
<dbReference type="AlphaFoldDB" id="A0A1G6UT75"/>
<dbReference type="EMBL" id="FNAG01000002">
    <property type="protein sequence ID" value="SDD44491.1"/>
    <property type="molecule type" value="Genomic_DNA"/>
</dbReference>
<dbReference type="InterPro" id="IPR012902">
    <property type="entry name" value="N_methyl_site"/>
</dbReference>
<keyword evidence="2" id="KW-0472">Membrane</keyword>
<reference evidence="4 5" key="1">
    <citation type="submission" date="2016-10" db="EMBL/GenBank/DDBJ databases">
        <authorList>
            <person name="de Groot N.N."/>
        </authorList>
    </citation>
    <scope>NUCLEOTIDE SEQUENCE [LARGE SCALE GENOMIC DNA]</scope>
    <source>
        <strain evidence="4 5">DSM 16957</strain>
    </source>
</reference>
<keyword evidence="2" id="KW-1133">Transmembrane helix</keyword>
<evidence type="ECO:0000313" key="5">
    <source>
        <dbReference type="Proteomes" id="UP000199603"/>
    </source>
</evidence>
<feature type="transmembrane region" description="Helical" evidence="2">
    <location>
        <begin position="12"/>
        <end position="34"/>
    </location>
</feature>
<dbReference type="InterPro" id="IPR000983">
    <property type="entry name" value="Bac_GSPG_pilin"/>
</dbReference>
<proteinExistence type="predicted"/>
<dbReference type="SUPFAM" id="SSF54523">
    <property type="entry name" value="Pili subunits"/>
    <property type="match status" value="1"/>
</dbReference>
<dbReference type="PANTHER" id="PTHR30093:SF47">
    <property type="entry name" value="TYPE IV PILUS NON-CORE MINOR PILIN PILE"/>
    <property type="match status" value="1"/>
</dbReference>
<protein>
    <submittedName>
        <fullName evidence="4">General secretion pathway protein G</fullName>
    </submittedName>
</protein>
<gene>
    <name evidence="4" type="ORF">SAMN04488509_102480</name>
</gene>
<dbReference type="Proteomes" id="UP000199603">
    <property type="component" value="Unassembled WGS sequence"/>
</dbReference>
<dbReference type="InterPro" id="IPR045584">
    <property type="entry name" value="Pilin-like"/>
</dbReference>
<evidence type="ECO:0000256" key="2">
    <source>
        <dbReference type="SAM" id="Phobius"/>
    </source>
</evidence>
<feature type="domain" description="Type II secretion system protein GspG C-terminal" evidence="3">
    <location>
        <begin position="37"/>
        <end position="132"/>
    </location>
</feature>
<keyword evidence="2" id="KW-0812">Transmembrane</keyword>
<accession>A0A1G6UT75</accession>
<sequence>MQRRARRQRAFTLVELLITIVVVAALAMLAVPAYQRAVERAYVAQAVRDIGEIAMALERRRTTSGSYPASLGELSDSLPQLDPWKRPYRYLPIDVVPRPPTGAVRRDKNLNPLNRDFDLYSVGKDGRTQTQLTGARARDDIVRAGNGSFIGKAEDH</sequence>
<dbReference type="GO" id="GO:0015627">
    <property type="term" value="C:type II protein secretion system complex"/>
    <property type="evidence" value="ECO:0007669"/>
    <property type="project" value="InterPro"/>
</dbReference>